<dbReference type="EMBL" id="CCBN010000005">
    <property type="protein sequence ID" value="CDO53701.1"/>
    <property type="molecule type" value="Genomic_DNA"/>
</dbReference>
<evidence type="ECO:0000313" key="3">
    <source>
        <dbReference type="EMBL" id="CDO53701.1"/>
    </source>
</evidence>
<protein>
    <submittedName>
        <fullName evidence="3">Similar to Saccharomyces cerevisiae YDL127W PCL2 Cyclin, interacts with cyclin-dependent kinase Pho85p</fullName>
    </submittedName>
</protein>
<feature type="region of interest" description="Disordered" evidence="1">
    <location>
        <begin position="36"/>
        <end position="65"/>
    </location>
</feature>
<sequence>MSDNLALEIFLRSPVTEDMISYLVSTTCSVLPCDPSHTSIQMPPSPPPSPSSADKQYQHNSTSSPALPSLRTFIANLIRQSNVQTPTLMSTLIYLARLRNRLPPMARGLACTRHRIFLACLILAAKNLNDSSPKNIHWAAYSSGLFNDNVKEVNLMEKQLLYLLDWNLNFTQRELINVLSPFLESIKAQLRYSDRSSNVNYARRNHSQYHHHHMHSSQNHHHMHSSQSYNTTPQRYSGSQRRVTPTVQQHSQQNNQHHYKKLLIDTPPSSPPSTSSSMSSLSSFSTLSSLSSSSSIQSTNTTQSAPQAEYTHRSLPPLPVMPSKLASPIMAKAASRSSSYPEIISSNMPEPTTRQHSHSASDGRMGNDSRTKHTANANTSKNSYVSSATKKWKKRSASLSGGFLTKLWSNSNTLRSIYH</sequence>
<organism evidence="3 4">
    <name type="scientific">Geotrichum candidum</name>
    <name type="common">Oospora lactis</name>
    <name type="synonym">Dipodascus geotrichum</name>
    <dbReference type="NCBI Taxonomy" id="1173061"/>
    <lineage>
        <taxon>Eukaryota</taxon>
        <taxon>Fungi</taxon>
        <taxon>Dikarya</taxon>
        <taxon>Ascomycota</taxon>
        <taxon>Saccharomycotina</taxon>
        <taxon>Dipodascomycetes</taxon>
        <taxon>Dipodascales</taxon>
        <taxon>Dipodascaceae</taxon>
        <taxon>Geotrichum</taxon>
    </lineage>
</organism>
<keyword evidence="4" id="KW-1185">Reference proteome</keyword>
<feature type="compositionally biased region" description="Basic residues" evidence="1">
    <location>
        <begin position="208"/>
        <end position="224"/>
    </location>
</feature>
<dbReference type="InterPro" id="IPR036915">
    <property type="entry name" value="Cyclin-like_sf"/>
</dbReference>
<name>A0A0J9XA75_GEOCN</name>
<feature type="region of interest" description="Disordered" evidence="1">
    <location>
        <begin position="208"/>
        <end position="382"/>
    </location>
</feature>
<dbReference type="GO" id="GO:0005634">
    <property type="term" value="C:nucleus"/>
    <property type="evidence" value="ECO:0007669"/>
    <property type="project" value="TreeGrafter"/>
</dbReference>
<dbReference type="PANTHER" id="PTHR15615">
    <property type="match status" value="1"/>
</dbReference>
<keyword evidence="3" id="KW-0418">Kinase</keyword>
<dbReference type="Gene3D" id="1.10.472.10">
    <property type="entry name" value="Cyclin-like"/>
    <property type="match status" value="1"/>
</dbReference>
<accession>A0A0J9XA75</accession>
<reference evidence="3" key="1">
    <citation type="submission" date="2014-03" db="EMBL/GenBank/DDBJ databases">
        <authorList>
            <person name="Casaregola S."/>
        </authorList>
    </citation>
    <scope>NUCLEOTIDE SEQUENCE [LARGE SCALE GENOMIC DNA]</scope>
    <source>
        <strain evidence="3">CLIB 918</strain>
    </source>
</reference>
<dbReference type="GO" id="GO:0000307">
    <property type="term" value="C:cyclin-dependent protein kinase holoenzyme complex"/>
    <property type="evidence" value="ECO:0007669"/>
    <property type="project" value="UniProtKB-ARBA"/>
</dbReference>
<feature type="compositionally biased region" description="Polar residues" evidence="1">
    <location>
        <begin position="231"/>
        <end position="247"/>
    </location>
</feature>
<dbReference type="CDD" id="cd20557">
    <property type="entry name" value="CYCLIN_ScPCL1-like"/>
    <property type="match status" value="1"/>
</dbReference>
<dbReference type="GO" id="GO:0019901">
    <property type="term" value="F:protein kinase binding"/>
    <property type="evidence" value="ECO:0007669"/>
    <property type="project" value="InterPro"/>
</dbReference>
<comment type="caution">
    <text evidence="3">The sequence shown here is derived from an EMBL/GenBank/DDBJ whole genome shotgun (WGS) entry which is preliminary data.</text>
</comment>
<dbReference type="Pfam" id="PF00134">
    <property type="entry name" value="Cyclin_N"/>
    <property type="match status" value="1"/>
</dbReference>
<feature type="compositionally biased region" description="Low complexity" evidence="1">
    <location>
        <begin position="335"/>
        <end position="346"/>
    </location>
</feature>
<gene>
    <name evidence="3" type="ORF">BN980_GECA05s05785g</name>
</gene>
<feature type="compositionally biased region" description="Polar residues" evidence="1">
    <location>
        <begin position="53"/>
        <end position="65"/>
    </location>
</feature>
<feature type="compositionally biased region" description="Polar residues" evidence="1">
    <location>
        <begin position="347"/>
        <end position="358"/>
    </location>
</feature>
<dbReference type="AlphaFoldDB" id="A0A0J9XA75"/>
<feature type="compositionally biased region" description="Low complexity" evidence="1">
    <location>
        <begin position="272"/>
        <end position="304"/>
    </location>
</feature>
<evidence type="ECO:0000256" key="1">
    <source>
        <dbReference type="SAM" id="MobiDB-lite"/>
    </source>
</evidence>
<evidence type="ECO:0000259" key="2">
    <source>
        <dbReference type="Pfam" id="PF00134"/>
    </source>
</evidence>
<dbReference type="OrthoDB" id="10250320at2759"/>
<proteinExistence type="predicted"/>
<dbReference type="GO" id="GO:0016301">
    <property type="term" value="F:kinase activity"/>
    <property type="evidence" value="ECO:0007669"/>
    <property type="project" value="UniProtKB-KW"/>
</dbReference>
<feature type="compositionally biased region" description="Basic and acidic residues" evidence="1">
    <location>
        <begin position="359"/>
        <end position="371"/>
    </location>
</feature>
<keyword evidence="3" id="KW-0808">Transferase</keyword>
<evidence type="ECO:0000313" key="4">
    <source>
        <dbReference type="Proteomes" id="UP000242525"/>
    </source>
</evidence>
<dbReference type="PANTHER" id="PTHR15615:SF10">
    <property type="entry name" value="PHO85 CYCLIN-2-RELATED"/>
    <property type="match status" value="1"/>
</dbReference>
<feature type="domain" description="Cyclin N-terminal" evidence="2">
    <location>
        <begin position="59"/>
        <end position="169"/>
    </location>
</feature>
<dbReference type="GO" id="GO:0016538">
    <property type="term" value="F:cyclin-dependent protein serine/threonine kinase regulator activity"/>
    <property type="evidence" value="ECO:0007669"/>
    <property type="project" value="TreeGrafter"/>
</dbReference>
<dbReference type="Proteomes" id="UP000242525">
    <property type="component" value="Unassembled WGS sequence"/>
</dbReference>
<dbReference type="SUPFAM" id="SSF47954">
    <property type="entry name" value="Cyclin-like"/>
    <property type="match status" value="1"/>
</dbReference>
<dbReference type="STRING" id="1173061.A0A0J9XA75"/>
<dbReference type="InterPro" id="IPR013922">
    <property type="entry name" value="Cyclin_PHO80-like"/>
</dbReference>
<dbReference type="InterPro" id="IPR006671">
    <property type="entry name" value="Cyclin_N"/>
</dbReference>